<comment type="caution">
    <text evidence="1">The sequence shown here is derived from an EMBL/GenBank/DDBJ whole genome shotgun (WGS) entry which is preliminary data.</text>
</comment>
<dbReference type="GO" id="GO:0016592">
    <property type="term" value="C:mediator complex"/>
    <property type="evidence" value="ECO:0007669"/>
    <property type="project" value="InterPro"/>
</dbReference>
<protein>
    <submittedName>
        <fullName evidence="1">Uncharacterized protein</fullName>
    </submittedName>
</protein>
<name>A0AAD3SME8_NEPGR</name>
<dbReference type="GO" id="GO:0006357">
    <property type="term" value="P:regulation of transcription by RNA polymerase II"/>
    <property type="evidence" value="ECO:0007669"/>
    <property type="project" value="InterPro"/>
</dbReference>
<dbReference type="EMBL" id="BSYO01000012">
    <property type="protein sequence ID" value="GMH13202.1"/>
    <property type="molecule type" value="Genomic_DNA"/>
</dbReference>
<dbReference type="PANTHER" id="PTHR12809:SF2">
    <property type="entry name" value="MEDIATOR OF RNA POLYMERASE II TRANSCRIPTION SUBUNIT 14"/>
    <property type="match status" value="1"/>
</dbReference>
<organism evidence="1 2">
    <name type="scientific">Nepenthes gracilis</name>
    <name type="common">Slender pitcher plant</name>
    <dbReference type="NCBI Taxonomy" id="150966"/>
    <lineage>
        <taxon>Eukaryota</taxon>
        <taxon>Viridiplantae</taxon>
        <taxon>Streptophyta</taxon>
        <taxon>Embryophyta</taxon>
        <taxon>Tracheophyta</taxon>
        <taxon>Spermatophyta</taxon>
        <taxon>Magnoliopsida</taxon>
        <taxon>eudicotyledons</taxon>
        <taxon>Gunneridae</taxon>
        <taxon>Pentapetalae</taxon>
        <taxon>Caryophyllales</taxon>
        <taxon>Nepenthaceae</taxon>
        <taxon>Nepenthes</taxon>
    </lineage>
</organism>
<evidence type="ECO:0000313" key="1">
    <source>
        <dbReference type="EMBL" id="GMH13202.1"/>
    </source>
</evidence>
<proteinExistence type="predicted"/>
<dbReference type="PANTHER" id="PTHR12809">
    <property type="entry name" value="MEDIATOR COMPLEX SUBUNIT"/>
    <property type="match status" value="1"/>
</dbReference>
<sequence>MAAADNPFMTLYSVLHEFCVAPVMDTVIKQVHALWLGRWKDAIRFELISDSSMGQGGSAAATLTTQDGEVDSCVHSAFFIDPSTGEEAEFWLDQSCIDVENLLLKAIRCNRYTCLLQIPKELLKNEQICQAAGDVVLLDHMDENIVDVRKKDVMCRAREYKVHEVLCVRAYGSSFSILGINIRNGQYLLQSSKNIVTPSALSDAEEALNLGTVNAAEVFITLGTESVFRLFTSIGKFLGLQIYEHGLSVPKMPKNILNGPSFLLMGFPDYGSSYILSMQLHKDFKPIFKLI</sequence>
<dbReference type="InterPro" id="IPR013947">
    <property type="entry name" value="Mediator_Med14"/>
</dbReference>
<reference evidence="1" key="1">
    <citation type="submission" date="2023-05" db="EMBL/GenBank/DDBJ databases">
        <title>Nepenthes gracilis genome sequencing.</title>
        <authorList>
            <person name="Fukushima K."/>
        </authorList>
    </citation>
    <scope>NUCLEOTIDE SEQUENCE</scope>
    <source>
        <strain evidence="1">SING2019-196</strain>
    </source>
</reference>
<evidence type="ECO:0000313" key="2">
    <source>
        <dbReference type="Proteomes" id="UP001279734"/>
    </source>
</evidence>
<gene>
    <name evidence="1" type="ORF">Nepgr_015043</name>
</gene>
<dbReference type="AlphaFoldDB" id="A0AAD3SME8"/>
<dbReference type="Proteomes" id="UP001279734">
    <property type="component" value="Unassembled WGS sequence"/>
</dbReference>
<dbReference type="GO" id="GO:0070847">
    <property type="term" value="C:core mediator complex"/>
    <property type="evidence" value="ECO:0007669"/>
    <property type="project" value="TreeGrafter"/>
</dbReference>
<dbReference type="GO" id="GO:0003712">
    <property type="term" value="F:transcription coregulator activity"/>
    <property type="evidence" value="ECO:0007669"/>
    <property type="project" value="InterPro"/>
</dbReference>
<accession>A0AAD3SME8</accession>
<keyword evidence="2" id="KW-1185">Reference proteome</keyword>